<dbReference type="SUPFAM" id="SSF53756">
    <property type="entry name" value="UDP-Glycosyltransferase/glycogen phosphorylase"/>
    <property type="match status" value="1"/>
</dbReference>
<feature type="domain" description="Fucosyltransferase C-terminal" evidence="6">
    <location>
        <begin position="9"/>
        <end position="182"/>
    </location>
</feature>
<dbReference type="InterPro" id="IPR038577">
    <property type="entry name" value="GT10-like_C_sf"/>
</dbReference>
<keyword evidence="5" id="KW-0333">Golgi apparatus</keyword>
<sequence length="185" mass="21574">MTVDDFIPKGKSSLACWVVSNFAAHHKRTAVYNKLKQVIPVDVYAVHRRLPSQDLLPTISHYYFYLSFENSIFQDYITEKLWKNAFSGGAVPVVLGPPRKNYEAMIPKDSFIHVDDFSSIEELGEFLKKLAGDKERYATYFKWKLNYTAMTSSNWLVEPLCQICTKLTTLQTPKVYWDLQSWEWK</sequence>
<reference evidence="7 8" key="1">
    <citation type="submission" date="2024-09" db="EMBL/GenBank/DDBJ databases">
        <title>A chromosome-level genome assembly of Gray's grenadier anchovy, Coilia grayii.</title>
        <authorList>
            <person name="Fu Z."/>
        </authorList>
    </citation>
    <scope>NUCLEOTIDE SEQUENCE [LARGE SCALE GENOMIC DNA]</scope>
    <source>
        <strain evidence="7">G4</strain>
        <tissue evidence="7">Muscle</tissue>
    </source>
</reference>
<evidence type="ECO:0000256" key="3">
    <source>
        <dbReference type="ARBA" id="ARBA00022676"/>
    </source>
</evidence>
<organism evidence="7 8">
    <name type="scientific">Coilia grayii</name>
    <name type="common">Gray's grenadier anchovy</name>
    <dbReference type="NCBI Taxonomy" id="363190"/>
    <lineage>
        <taxon>Eukaryota</taxon>
        <taxon>Metazoa</taxon>
        <taxon>Chordata</taxon>
        <taxon>Craniata</taxon>
        <taxon>Vertebrata</taxon>
        <taxon>Euteleostomi</taxon>
        <taxon>Actinopterygii</taxon>
        <taxon>Neopterygii</taxon>
        <taxon>Teleostei</taxon>
        <taxon>Clupei</taxon>
        <taxon>Clupeiformes</taxon>
        <taxon>Clupeoidei</taxon>
        <taxon>Engraulidae</taxon>
        <taxon>Coilinae</taxon>
        <taxon>Coilia</taxon>
    </lineage>
</organism>
<keyword evidence="3 5" id="KW-0328">Glycosyltransferase</keyword>
<evidence type="ECO:0000313" key="7">
    <source>
        <dbReference type="EMBL" id="KAL2086827.1"/>
    </source>
</evidence>
<dbReference type="GO" id="GO:0032580">
    <property type="term" value="C:Golgi cisterna membrane"/>
    <property type="evidence" value="ECO:0007669"/>
    <property type="project" value="UniProtKB-SubCell"/>
</dbReference>
<keyword evidence="8" id="KW-1185">Reference proteome</keyword>
<dbReference type="EMBL" id="JBHFQA010000015">
    <property type="protein sequence ID" value="KAL2086827.1"/>
    <property type="molecule type" value="Genomic_DNA"/>
</dbReference>
<name>A0ABD1JI31_9TELE</name>
<evidence type="ECO:0000313" key="8">
    <source>
        <dbReference type="Proteomes" id="UP001591681"/>
    </source>
</evidence>
<comment type="subcellular location">
    <subcellularLocation>
        <location evidence="5">Golgi apparatus</location>
        <location evidence="5">Golgi stack membrane</location>
        <topology evidence="5">Single-pass type II membrane protein</topology>
    </subcellularLocation>
</comment>
<dbReference type="AlphaFoldDB" id="A0ABD1JI31"/>
<dbReference type="Proteomes" id="UP001591681">
    <property type="component" value="Unassembled WGS sequence"/>
</dbReference>
<dbReference type="PANTHER" id="PTHR11929">
    <property type="entry name" value="ALPHA- 1,3 -FUCOSYLTRANSFERASE"/>
    <property type="match status" value="1"/>
</dbReference>
<comment type="pathway">
    <text evidence="1">Protein modification; protein glycosylation.</text>
</comment>
<comment type="similarity">
    <text evidence="2 5">Belongs to the glycosyltransferase 10 family.</text>
</comment>
<evidence type="ECO:0000256" key="2">
    <source>
        <dbReference type="ARBA" id="ARBA00008919"/>
    </source>
</evidence>
<keyword evidence="4 5" id="KW-0808">Transferase</keyword>
<evidence type="ECO:0000256" key="5">
    <source>
        <dbReference type="RuleBase" id="RU003832"/>
    </source>
</evidence>
<dbReference type="InterPro" id="IPR055270">
    <property type="entry name" value="Glyco_tran_10_C"/>
</dbReference>
<dbReference type="EC" id="2.4.1.-" evidence="5"/>
<proteinExistence type="inferred from homology"/>
<dbReference type="Gene3D" id="3.40.50.11660">
    <property type="entry name" value="Glycosyl transferase family 10, C-terminal domain"/>
    <property type="match status" value="1"/>
</dbReference>
<dbReference type="GO" id="GO:0016757">
    <property type="term" value="F:glycosyltransferase activity"/>
    <property type="evidence" value="ECO:0007669"/>
    <property type="project" value="UniProtKB-UniRule"/>
</dbReference>
<comment type="caution">
    <text evidence="7">The sequence shown here is derived from an EMBL/GenBank/DDBJ whole genome shotgun (WGS) entry which is preliminary data.</text>
</comment>
<evidence type="ECO:0000256" key="1">
    <source>
        <dbReference type="ARBA" id="ARBA00004922"/>
    </source>
</evidence>
<keyword evidence="5" id="KW-0472">Membrane</keyword>
<keyword evidence="5" id="KW-0812">Transmembrane</keyword>
<accession>A0ABD1JI31</accession>
<evidence type="ECO:0000259" key="6">
    <source>
        <dbReference type="Pfam" id="PF00852"/>
    </source>
</evidence>
<evidence type="ECO:0000256" key="4">
    <source>
        <dbReference type="ARBA" id="ARBA00022679"/>
    </source>
</evidence>
<dbReference type="PANTHER" id="PTHR11929:SF12">
    <property type="entry name" value="ALPHA-(1,3)-FUCOSYLTRANSFERASE 7"/>
    <property type="match status" value="1"/>
</dbReference>
<dbReference type="InterPro" id="IPR001503">
    <property type="entry name" value="Glyco_trans_10"/>
</dbReference>
<gene>
    <name evidence="7" type="ORF">ACEWY4_017886</name>
</gene>
<protein>
    <recommendedName>
        <fullName evidence="5">Fucosyltransferase</fullName>
        <ecNumber evidence="5">2.4.1.-</ecNumber>
    </recommendedName>
</protein>
<dbReference type="Pfam" id="PF00852">
    <property type="entry name" value="Glyco_transf_10"/>
    <property type="match status" value="1"/>
</dbReference>